<dbReference type="InterPro" id="IPR019859">
    <property type="entry name" value="Motility-assoc_prot_GldM"/>
</dbReference>
<name>A0A9D9NJJ9_9BACT</name>
<dbReference type="InterPro" id="IPR022719">
    <property type="entry name" value="Motility-assoc_prot_GldM_C"/>
</dbReference>
<evidence type="ECO:0000259" key="2">
    <source>
        <dbReference type="Pfam" id="PF12081"/>
    </source>
</evidence>
<proteinExistence type="predicted"/>
<reference evidence="5" key="2">
    <citation type="journal article" date="2021" name="PeerJ">
        <title>Extensive microbial diversity within the chicken gut microbiome revealed by metagenomics and culture.</title>
        <authorList>
            <person name="Gilroy R."/>
            <person name="Ravi A."/>
            <person name="Getino M."/>
            <person name="Pursley I."/>
            <person name="Horton D.L."/>
            <person name="Alikhan N.F."/>
            <person name="Baker D."/>
            <person name="Gharbi K."/>
            <person name="Hall N."/>
            <person name="Watson M."/>
            <person name="Adriaenssens E.M."/>
            <person name="Foster-Nyarko E."/>
            <person name="Jarju S."/>
            <person name="Secka A."/>
            <person name="Antonio M."/>
            <person name="Oren A."/>
            <person name="Chaudhuri R.R."/>
            <person name="La Ragione R."/>
            <person name="Hildebrand F."/>
            <person name="Pallen M.J."/>
        </authorList>
    </citation>
    <scope>NUCLEOTIDE SEQUENCE</scope>
    <source>
        <strain evidence="5">6919</strain>
    </source>
</reference>
<feature type="domain" description="Gliding motility-associated protein GldM first immunoglobulin-like" evidence="3">
    <location>
        <begin position="225"/>
        <end position="319"/>
    </location>
</feature>
<evidence type="ECO:0000259" key="3">
    <source>
        <dbReference type="Pfam" id="PF21601"/>
    </source>
</evidence>
<dbReference type="AlphaFoldDB" id="A0A9D9NJJ9"/>
<accession>A0A9D9NJJ9</accession>
<dbReference type="NCBIfam" id="TIGR03517">
    <property type="entry name" value="GldM_gliding"/>
    <property type="match status" value="1"/>
</dbReference>
<dbReference type="Pfam" id="PF21602">
    <property type="entry name" value="GldM_3rd"/>
    <property type="match status" value="1"/>
</dbReference>
<reference evidence="5" key="1">
    <citation type="submission" date="2020-10" db="EMBL/GenBank/DDBJ databases">
        <authorList>
            <person name="Gilroy R."/>
        </authorList>
    </citation>
    <scope>NUCLEOTIDE SEQUENCE</scope>
    <source>
        <strain evidence="5">6919</strain>
    </source>
</reference>
<dbReference type="Pfam" id="PF12080">
    <property type="entry name" value="GldM_4th"/>
    <property type="match status" value="1"/>
</dbReference>
<protein>
    <submittedName>
        <fullName evidence="5">Gliding motility protein GldM</fullName>
    </submittedName>
</protein>
<dbReference type="EMBL" id="JADIMC010000010">
    <property type="protein sequence ID" value="MBO8475458.1"/>
    <property type="molecule type" value="Genomic_DNA"/>
</dbReference>
<organism evidence="5 6">
    <name type="scientific">Candidatus Limisoma faecipullorum</name>
    <dbReference type="NCBI Taxonomy" id="2840854"/>
    <lineage>
        <taxon>Bacteria</taxon>
        <taxon>Pseudomonadati</taxon>
        <taxon>Bacteroidota</taxon>
        <taxon>Bacteroidia</taxon>
        <taxon>Bacteroidales</taxon>
        <taxon>Candidatus Limisoma</taxon>
    </lineage>
</organism>
<sequence>MAASNNIGRMSPRQKMINLMYIVLTAMLALNVSSDVLNGFNLVEDGLVRTNRTVSDRNTALYQQLEDFAQQNPQKGKVWYDRATDVRIRTMKLYAYIDSLKLAIVRDADGDDADLENIHSQDNLESAAKIMLTFGNGKRLQGDMANYKNYICGLVDDTTKRNSIYKALSTDPIVHKGTLVKTPWEIGMFENMPVVAAVTLLAKIQNDVLFAEGEALSTLLNNVDAGDVRVNQLDAFVIPNSRLVMRGGKYSANIVLAAVDTTQRPSIFINGRQLPANSRVYEVTAGSTGTFDYTGYLEVTHGDGTTSRHEFKSDYTVIEPMATVSATMMNVLYAGIDNPISISVPGVAQNAISATMTNGSLTRNGDVWNAHPTQVGAECVISVNATIDGRSQTVSATSFRVRKLPDPTPYIAYKDSKGNEIRYKGSRPFAKSILLSVPGIEAAIDDDLLNVQYRVVSFETVVFDSMGNAIPETSDGSKFSQRQKNSFRRLSRGKRFYISRVKAIGPDGITRDLAPMEVIVN</sequence>
<dbReference type="InterPro" id="IPR048406">
    <property type="entry name" value="GldM_Ig-like-2"/>
</dbReference>
<feature type="domain" description="Gliding motility-associated protein GldM second immunoglobulin-like" evidence="4">
    <location>
        <begin position="321"/>
        <end position="402"/>
    </location>
</feature>
<dbReference type="InterPro" id="IPR022720">
    <property type="entry name" value="Motility-assoc_prot_GldM_N"/>
</dbReference>
<feature type="domain" description="Gliding motility-associated protein GldM N-terminal" evidence="2">
    <location>
        <begin position="35"/>
        <end position="221"/>
    </location>
</feature>
<dbReference type="InterPro" id="IPR048405">
    <property type="entry name" value="GldM_Ig-like-1"/>
</dbReference>
<evidence type="ECO:0000259" key="1">
    <source>
        <dbReference type="Pfam" id="PF12080"/>
    </source>
</evidence>
<dbReference type="Pfam" id="PF21601">
    <property type="entry name" value="GldM_2nd"/>
    <property type="match status" value="1"/>
</dbReference>
<dbReference type="Pfam" id="PF12081">
    <property type="entry name" value="GldM_1st"/>
    <property type="match status" value="1"/>
</dbReference>
<gene>
    <name evidence="5" type="primary">gldM</name>
    <name evidence="5" type="ORF">IAB88_00510</name>
</gene>
<evidence type="ECO:0000313" key="5">
    <source>
        <dbReference type="EMBL" id="MBO8475458.1"/>
    </source>
</evidence>
<comment type="caution">
    <text evidence="5">The sequence shown here is derived from an EMBL/GenBank/DDBJ whole genome shotgun (WGS) entry which is preliminary data.</text>
</comment>
<evidence type="ECO:0000313" key="6">
    <source>
        <dbReference type="Proteomes" id="UP000823598"/>
    </source>
</evidence>
<evidence type="ECO:0000259" key="4">
    <source>
        <dbReference type="Pfam" id="PF21602"/>
    </source>
</evidence>
<feature type="domain" description="Gliding motility-associated protein GldM C-terminal" evidence="1">
    <location>
        <begin position="405"/>
        <end position="521"/>
    </location>
</feature>
<dbReference type="Proteomes" id="UP000823598">
    <property type="component" value="Unassembled WGS sequence"/>
</dbReference>